<evidence type="ECO:0000313" key="3">
    <source>
        <dbReference type="Proteomes" id="UP000248349"/>
    </source>
</evidence>
<name>A0A319A3P9_9EURO</name>
<feature type="transmembrane region" description="Helical" evidence="1">
    <location>
        <begin position="40"/>
        <end position="61"/>
    </location>
</feature>
<dbReference type="EMBL" id="KZ821226">
    <property type="protein sequence ID" value="PYH46758.1"/>
    <property type="molecule type" value="Genomic_DNA"/>
</dbReference>
<gene>
    <name evidence="2" type="ORF">BP01DRAFT_236296</name>
</gene>
<keyword evidence="1" id="KW-0812">Transmembrane</keyword>
<reference evidence="2 3" key="1">
    <citation type="submission" date="2016-12" db="EMBL/GenBank/DDBJ databases">
        <title>The genomes of Aspergillus section Nigri reveals drivers in fungal speciation.</title>
        <authorList>
            <consortium name="DOE Joint Genome Institute"/>
            <person name="Vesth T.C."/>
            <person name="Nybo J."/>
            <person name="Theobald S."/>
            <person name="Brandl J."/>
            <person name="Frisvad J.C."/>
            <person name="Nielsen K.F."/>
            <person name="Lyhne E.K."/>
            <person name="Kogle M.E."/>
            <person name="Kuo A."/>
            <person name="Riley R."/>
            <person name="Clum A."/>
            <person name="Nolan M."/>
            <person name="Lipzen A."/>
            <person name="Salamov A."/>
            <person name="Henrissat B."/>
            <person name="Wiebenga A."/>
            <person name="De Vries R.P."/>
            <person name="Grigoriev I.V."/>
            <person name="Mortensen U.H."/>
            <person name="Andersen M.R."/>
            <person name="Baker S.E."/>
        </authorList>
    </citation>
    <scope>NUCLEOTIDE SEQUENCE [LARGE SCALE GENOMIC DNA]</scope>
    <source>
        <strain evidence="2 3">JOP 1030-1</strain>
    </source>
</reference>
<keyword evidence="3" id="KW-1185">Reference proteome</keyword>
<dbReference type="Proteomes" id="UP000248349">
    <property type="component" value="Unassembled WGS sequence"/>
</dbReference>
<organism evidence="2 3">
    <name type="scientific">Aspergillus saccharolyticus JOP 1030-1</name>
    <dbReference type="NCBI Taxonomy" id="1450539"/>
    <lineage>
        <taxon>Eukaryota</taxon>
        <taxon>Fungi</taxon>
        <taxon>Dikarya</taxon>
        <taxon>Ascomycota</taxon>
        <taxon>Pezizomycotina</taxon>
        <taxon>Eurotiomycetes</taxon>
        <taxon>Eurotiomycetidae</taxon>
        <taxon>Eurotiales</taxon>
        <taxon>Aspergillaceae</taxon>
        <taxon>Aspergillus</taxon>
        <taxon>Aspergillus subgen. Circumdati</taxon>
    </lineage>
</organism>
<evidence type="ECO:0000256" key="1">
    <source>
        <dbReference type="SAM" id="Phobius"/>
    </source>
</evidence>
<keyword evidence="1" id="KW-0472">Membrane</keyword>
<dbReference type="AlphaFoldDB" id="A0A319A3P9"/>
<proteinExistence type="predicted"/>
<evidence type="ECO:0000313" key="2">
    <source>
        <dbReference type="EMBL" id="PYH46758.1"/>
    </source>
</evidence>
<accession>A0A319A3P9</accession>
<sequence>MNKIKHLDGFLGPGVSTVHYPLSLPPTLPFSSLWGLFPHVPGFLVAFPIVASGSSSFLYLLRASTFRMIDYLGGGS</sequence>
<protein>
    <submittedName>
        <fullName evidence="2">Uncharacterized protein</fullName>
    </submittedName>
</protein>
<dbReference type="GeneID" id="37072463"/>
<dbReference type="RefSeq" id="XP_025432740.1">
    <property type="nucleotide sequence ID" value="XM_025571235.1"/>
</dbReference>
<keyword evidence="1" id="KW-1133">Transmembrane helix</keyword>